<keyword evidence="1" id="KW-0812">Transmembrane</keyword>
<evidence type="ECO:0000256" key="1">
    <source>
        <dbReference type="SAM" id="Phobius"/>
    </source>
</evidence>
<protein>
    <submittedName>
        <fullName evidence="2">Uncharacterized protein</fullName>
    </submittedName>
</protein>
<feature type="non-terminal residue" evidence="2">
    <location>
        <position position="24"/>
    </location>
</feature>
<keyword evidence="1" id="KW-0472">Membrane</keyword>
<dbReference type="AlphaFoldDB" id="A0AAV4T7I4"/>
<dbReference type="EMBL" id="BPLQ01009146">
    <property type="protein sequence ID" value="GIY42085.1"/>
    <property type="molecule type" value="Genomic_DNA"/>
</dbReference>
<evidence type="ECO:0000313" key="2">
    <source>
        <dbReference type="EMBL" id="GIY42085.1"/>
    </source>
</evidence>
<sequence>MVATIFFRQFDLIVVFLFTYFKRK</sequence>
<name>A0AAV4T7I4_9ARAC</name>
<gene>
    <name evidence="2" type="ORF">CDAR_258081</name>
</gene>
<keyword evidence="3" id="KW-1185">Reference proteome</keyword>
<keyword evidence="1" id="KW-1133">Transmembrane helix</keyword>
<dbReference type="Proteomes" id="UP001054837">
    <property type="component" value="Unassembled WGS sequence"/>
</dbReference>
<reference evidence="2 3" key="1">
    <citation type="submission" date="2021-06" db="EMBL/GenBank/DDBJ databases">
        <title>Caerostris darwini draft genome.</title>
        <authorList>
            <person name="Kono N."/>
            <person name="Arakawa K."/>
        </authorList>
    </citation>
    <scope>NUCLEOTIDE SEQUENCE [LARGE SCALE GENOMIC DNA]</scope>
</reference>
<proteinExistence type="predicted"/>
<comment type="caution">
    <text evidence="2">The sequence shown here is derived from an EMBL/GenBank/DDBJ whole genome shotgun (WGS) entry which is preliminary data.</text>
</comment>
<accession>A0AAV4T7I4</accession>
<organism evidence="2 3">
    <name type="scientific">Caerostris darwini</name>
    <dbReference type="NCBI Taxonomy" id="1538125"/>
    <lineage>
        <taxon>Eukaryota</taxon>
        <taxon>Metazoa</taxon>
        <taxon>Ecdysozoa</taxon>
        <taxon>Arthropoda</taxon>
        <taxon>Chelicerata</taxon>
        <taxon>Arachnida</taxon>
        <taxon>Araneae</taxon>
        <taxon>Araneomorphae</taxon>
        <taxon>Entelegynae</taxon>
        <taxon>Araneoidea</taxon>
        <taxon>Araneidae</taxon>
        <taxon>Caerostris</taxon>
    </lineage>
</organism>
<evidence type="ECO:0000313" key="3">
    <source>
        <dbReference type="Proteomes" id="UP001054837"/>
    </source>
</evidence>
<feature type="transmembrane region" description="Helical" evidence="1">
    <location>
        <begin position="6"/>
        <end position="21"/>
    </location>
</feature>